<feature type="transmembrane region" description="Helical" evidence="9">
    <location>
        <begin position="280"/>
        <end position="300"/>
    </location>
</feature>
<keyword evidence="6" id="KW-0418">Kinase</keyword>
<evidence type="ECO:0000256" key="1">
    <source>
        <dbReference type="ARBA" id="ARBA00000085"/>
    </source>
</evidence>
<keyword evidence="4" id="KW-0808">Transferase</keyword>
<dbReference type="GO" id="GO:0005524">
    <property type="term" value="F:ATP binding"/>
    <property type="evidence" value="ECO:0007669"/>
    <property type="project" value="UniProtKB-KW"/>
</dbReference>
<keyword evidence="12" id="KW-1185">Reference proteome</keyword>
<dbReference type="PRINTS" id="PR00344">
    <property type="entry name" value="BCTRLSENSOR"/>
</dbReference>
<proteinExistence type="predicted"/>
<evidence type="ECO:0000256" key="4">
    <source>
        <dbReference type="ARBA" id="ARBA00022679"/>
    </source>
</evidence>
<dbReference type="SMART" id="SM00387">
    <property type="entry name" value="HATPase_c"/>
    <property type="match status" value="1"/>
</dbReference>
<dbReference type="RefSeq" id="WP_111064039.1">
    <property type="nucleotide sequence ID" value="NZ_JBHUCU010000006.1"/>
</dbReference>
<keyword evidence="5" id="KW-0547">Nucleotide-binding</keyword>
<keyword evidence="3" id="KW-0597">Phosphoprotein</keyword>
<dbReference type="Gene3D" id="3.30.565.10">
    <property type="entry name" value="Histidine kinase-like ATPase, C-terminal domain"/>
    <property type="match status" value="1"/>
</dbReference>
<evidence type="ECO:0000259" key="10">
    <source>
        <dbReference type="PROSITE" id="PS50109"/>
    </source>
</evidence>
<name>A0A2W1N0A2_9FLAO</name>
<dbReference type="AlphaFoldDB" id="A0A2W1N0A2"/>
<dbReference type="PANTHER" id="PTHR43065">
    <property type="entry name" value="SENSOR HISTIDINE KINASE"/>
    <property type="match status" value="1"/>
</dbReference>
<dbReference type="EMBL" id="QKSB01000009">
    <property type="protein sequence ID" value="PZE16341.1"/>
    <property type="molecule type" value="Genomic_DNA"/>
</dbReference>
<dbReference type="PANTHER" id="PTHR43065:SF10">
    <property type="entry name" value="PEROXIDE STRESS-ACTIVATED HISTIDINE KINASE MAK3"/>
    <property type="match status" value="1"/>
</dbReference>
<dbReference type="InterPro" id="IPR004358">
    <property type="entry name" value="Sig_transdc_His_kin-like_C"/>
</dbReference>
<evidence type="ECO:0000256" key="8">
    <source>
        <dbReference type="ARBA" id="ARBA00023012"/>
    </source>
</evidence>
<dbReference type="OrthoDB" id="9815750at2"/>
<sequence length="519" mass="59107">MNLYRKKQRWKIILLIVAILLVAISLWFSNSIVKKVAQREKERVEQWADAVKKKADLVNLTNNAFEELRENERVKVEFWSKAIVEATEMDMNGDLEFSVFIIEKTGKDIPIIITNTDLKVEETHNLEFLDSMILKAIKGKPNAAALYEKIKADSIQSFIKHWPKTHPPIRMKYYGEKYLNCFYFDSQQLLSLASRKDSLFNAFNVELVQNEYLVPVLFIDREDRSVLGTNMKDVLEDKAIIPLKIKALASVNDSILVDLGANNKGVIYFEHSPELLQLKYFPIVQFILIGLFIFIGYVIFSTYRKAEQDQVWAGMAKETAHQLGTPISSLMAWTQLLEAQGIEASTILEMNKDIDRLNTITNRFSKIGSTAVLKTENIVPVIFQSVDYLKRRISAQIILTCVTTEEVILADINASLIEWVIENITKNAVDAMEGKGKIEILVKQFEDDIFIDIADNGKGIPAAKLKTVFQPGYTTKSRGWGLGLSLVKRIVEEFHKGKIYVLKSEIDVGTTFRIVLKAK</sequence>
<accession>A0A2W1N0A2</accession>
<gene>
    <name evidence="11" type="ORF">DNU06_13590</name>
</gene>
<dbReference type="InterPro" id="IPR003594">
    <property type="entry name" value="HATPase_dom"/>
</dbReference>
<keyword evidence="9" id="KW-1133">Transmembrane helix</keyword>
<feature type="domain" description="Histidine kinase" evidence="10">
    <location>
        <begin position="318"/>
        <end position="519"/>
    </location>
</feature>
<evidence type="ECO:0000256" key="2">
    <source>
        <dbReference type="ARBA" id="ARBA00012438"/>
    </source>
</evidence>
<dbReference type="InterPro" id="IPR003661">
    <property type="entry name" value="HisK_dim/P_dom"/>
</dbReference>
<evidence type="ECO:0000256" key="5">
    <source>
        <dbReference type="ARBA" id="ARBA00022741"/>
    </source>
</evidence>
<evidence type="ECO:0000256" key="7">
    <source>
        <dbReference type="ARBA" id="ARBA00022840"/>
    </source>
</evidence>
<evidence type="ECO:0000313" key="12">
    <source>
        <dbReference type="Proteomes" id="UP000249248"/>
    </source>
</evidence>
<protein>
    <recommendedName>
        <fullName evidence="2">histidine kinase</fullName>
        <ecNumber evidence="2">2.7.13.3</ecNumber>
    </recommendedName>
</protein>
<comment type="caution">
    <text evidence="11">The sequence shown here is derived from an EMBL/GenBank/DDBJ whole genome shotgun (WGS) entry which is preliminary data.</text>
</comment>
<dbReference type="Proteomes" id="UP000249248">
    <property type="component" value="Unassembled WGS sequence"/>
</dbReference>
<feature type="transmembrane region" description="Helical" evidence="9">
    <location>
        <begin position="12"/>
        <end position="29"/>
    </location>
</feature>
<dbReference type="PROSITE" id="PS50109">
    <property type="entry name" value="HIS_KIN"/>
    <property type="match status" value="1"/>
</dbReference>
<dbReference type="Pfam" id="PF02518">
    <property type="entry name" value="HATPase_c"/>
    <property type="match status" value="1"/>
</dbReference>
<keyword evidence="7" id="KW-0067">ATP-binding</keyword>
<keyword evidence="8" id="KW-0902">Two-component regulatory system</keyword>
<dbReference type="InterPro" id="IPR005467">
    <property type="entry name" value="His_kinase_dom"/>
</dbReference>
<dbReference type="InterPro" id="IPR036890">
    <property type="entry name" value="HATPase_C_sf"/>
</dbReference>
<evidence type="ECO:0000313" key="11">
    <source>
        <dbReference type="EMBL" id="PZE16341.1"/>
    </source>
</evidence>
<keyword evidence="9" id="KW-0472">Membrane</keyword>
<dbReference type="EC" id="2.7.13.3" evidence="2"/>
<evidence type="ECO:0000256" key="6">
    <source>
        <dbReference type="ARBA" id="ARBA00022777"/>
    </source>
</evidence>
<comment type="catalytic activity">
    <reaction evidence="1">
        <text>ATP + protein L-histidine = ADP + protein N-phospho-L-histidine.</text>
        <dbReference type="EC" id="2.7.13.3"/>
    </reaction>
</comment>
<evidence type="ECO:0000256" key="9">
    <source>
        <dbReference type="SAM" id="Phobius"/>
    </source>
</evidence>
<dbReference type="GO" id="GO:0000155">
    <property type="term" value="F:phosphorelay sensor kinase activity"/>
    <property type="evidence" value="ECO:0007669"/>
    <property type="project" value="InterPro"/>
</dbReference>
<keyword evidence="9" id="KW-0812">Transmembrane</keyword>
<dbReference type="SUPFAM" id="SSF55874">
    <property type="entry name" value="ATPase domain of HSP90 chaperone/DNA topoisomerase II/histidine kinase"/>
    <property type="match status" value="1"/>
</dbReference>
<dbReference type="CDD" id="cd00082">
    <property type="entry name" value="HisKA"/>
    <property type="match status" value="1"/>
</dbReference>
<organism evidence="11 12">
    <name type="scientific">Putridiphycobacter roseus</name>
    <dbReference type="NCBI Taxonomy" id="2219161"/>
    <lineage>
        <taxon>Bacteria</taxon>
        <taxon>Pseudomonadati</taxon>
        <taxon>Bacteroidota</taxon>
        <taxon>Flavobacteriia</taxon>
        <taxon>Flavobacteriales</taxon>
        <taxon>Crocinitomicaceae</taxon>
        <taxon>Putridiphycobacter</taxon>
    </lineage>
</organism>
<reference evidence="11 12" key="1">
    <citation type="submission" date="2018-06" db="EMBL/GenBank/DDBJ databases">
        <title>The draft genome sequence of Crocinitomix sp. SM1701.</title>
        <authorList>
            <person name="Zhang X."/>
        </authorList>
    </citation>
    <scope>NUCLEOTIDE SEQUENCE [LARGE SCALE GENOMIC DNA]</scope>
    <source>
        <strain evidence="11 12">SM1701</strain>
    </source>
</reference>
<evidence type="ECO:0000256" key="3">
    <source>
        <dbReference type="ARBA" id="ARBA00022553"/>
    </source>
</evidence>